<gene>
    <name evidence="1" type="ORF">B0W44_11280</name>
</gene>
<proteinExistence type="predicted"/>
<reference evidence="1 2" key="1">
    <citation type="journal article" date="2015" name="Int. J. Syst. Evol. Microbiol.">
        <title>Novibacillus thermophilus gen. nov., sp. nov., a Gram-staining-negative and moderately thermophilic member of the family Thermoactinomycetaceae.</title>
        <authorList>
            <person name="Yang G."/>
            <person name="Chen J."/>
            <person name="Zhou S."/>
        </authorList>
    </citation>
    <scope>NUCLEOTIDE SEQUENCE [LARGE SCALE GENOMIC DNA]</scope>
    <source>
        <strain evidence="1 2">SG-1</strain>
    </source>
</reference>
<dbReference type="EMBL" id="CP019699">
    <property type="protein sequence ID" value="AQS56261.1"/>
    <property type="molecule type" value="Genomic_DNA"/>
</dbReference>
<protein>
    <submittedName>
        <fullName evidence="1">Uncharacterized protein</fullName>
    </submittedName>
</protein>
<accession>A0A1U9K8A1</accession>
<dbReference type="RefSeq" id="WP_077720119.1">
    <property type="nucleotide sequence ID" value="NZ_CP019699.1"/>
</dbReference>
<sequence>MVEPSEAELLQEYSDYLIDEKITLRKVSYSDGVRYQVKWTRKVDQAYQVDFTEFQTVDDARKTFLDYIRTYVLKDNRLET</sequence>
<keyword evidence="2" id="KW-1185">Reference proteome</keyword>
<name>A0A1U9K8A1_9BACL</name>
<dbReference type="STRING" id="1471761.B0W44_11280"/>
<organism evidence="1 2">
    <name type="scientific">Novibacillus thermophilus</name>
    <dbReference type="NCBI Taxonomy" id="1471761"/>
    <lineage>
        <taxon>Bacteria</taxon>
        <taxon>Bacillati</taxon>
        <taxon>Bacillota</taxon>
        <taxon>Bacilli</taxon>
        <taxon>Bacillales</taxon>
        <taxon>Thermoactinomycetaceae</taxon>
        <taxon>Novibacillus</taxon>
    </lineage>
</organism>
<dbReference type="AlphaFoldDB" id="A0A1U9K8A1"/>
<dbReference type="KEGG" id="ntr:B0W44_11280"/>
<dbReference type="OrthoDB" id="9959735at2"/>
<evidence type="ECO:0000313" key="2">
    <source>
        <dbReference type="Proteomes" id="UP000188603"/>
    </source>
</evidence>
<evidence type="ECO:0000313" key="1">
    <source>
        <dbReference type="EMBL" id="AQS56261.1"/>
    </source>
</evidence>
<dbReference type="Proteomes" id="UP000188603">
    <property type="component" value="Chromosome"/>
</dbReference>